<protein>
    <recommendedName>
        <fullName evidence="3">DUF3299 domain-containing protein</fullName>
    </recommendedName>
</protein>
<keyword evidence="2" id="KW-1185">Reference proteome</keyword>
<organism evidence="1 2">
    <name type="scientific">Roseateles oligotrophus</name>
    <dbReference type="NCBI Taxonomy" id="1769250"/>
    <lineage>
        <taxon>Bacteria</taxon>
        <taxon>Pseudomonadati</taxon>
        <taxon>Pseudomonadota</taxon>
        <taxon>Betaproteobacteria</taxon>
        <taxon>Burkholderiales</taxon>
        <taxon>Sphaerotilaceae</taxon>
        <taxon>Roseateles</taxon>
    </lineage>
</organism>
<dbReference type="InterPro" id="IPR021727">
    <property type="entry name" value="DUF3299"/>
</dbReference>
<dbReference type="EMBL" id="JACHLP010000002">
    <property type="protein sequence ID" value="MBB4842665.1"/>
    <property type="molecule type" value="Genomic_DNA"/>
</dbReference>
<evidence type="ECO:0000313" key="1">
    <source>
        <dbReference type="EMBL" id="MBB4842665.1"/>
    </source>
</evidence>
<accession>A0A840L7M6</accession>
<dbReference type="RefSeq" id="WP_184297169.1">
    <property type="nucleotide sequence ID" value="NZ_JACHLP010000002.1"/>
</dbReference>
<evidence type="ECO:0000313" key="2">
    <source>
        <dbReference type="Proteomes" id="UP000562027"/>
    </source>
</evidence>
<gene>
    <name evidence="1" type="ORF">HNP55_001180</name>
</gene>
<sequence length="186" mass="20237">MRWLALIPLVLLVLLAAAYWHRDALPEQKQALGRDDPALALLPWAELVPPALRAQQPRPDPKHKHVGESAGLGGEWRLATKAARSLAPTRPELDGQVVKLRGYVVPLTMSWGGMREFLLVPYAGACIHTPPPPSNQIVHIVAAEQVKGLRSMDVVTVSGRLRVLNLASDVAASGYQLEANHVAPNR</sequence>
<name>A0A840L7M6_9BURK</name>
<evidence type="ECO:0008006" key="3">
    <source>
        <dbReference type="Google" id="ProtNLM"/>
    </source>
</evidence>
<dbReference type="Pfam" id="PF11736">
    <property type="entry name" value="DUF3299"/>
    <property type="match status" value="1"/>
</dbReference>
<proteinExistence type="predicted"/>
<dbReference type="AlphaFoldDB" id="A0A840L7M6"/>
<dbReference type="Gene3D" id="2.40.50.870">
    <property type="entry name" value="Protein of unknown function (DUF3299)"/>
    <property type="match status" value="1"/>
</dbReference>
<reference evidence="1 2" key="1">
    <citation type="submission" date="2020-08" db="EMBL/GenBank/DDBJ databases">
        <title>Functional genomics of gut bacteria from endangered species of beetles.</title>
        <authorList>
            <person name="Carlos-Shanley C."/>
        </authorList>
    </citation>
    <scope>NUCLEOTIDE SEQUENCE [LARGE SCALE GENOMIC DNA]</scope>
    <source>
        <strain evidence="1 2">S00239</strain>
    </source>
</reference>
<dbReference type="Proteomes" id="UP000562027">
    <property type="component" value="Unassembled WGS sequence"/>
</dbReference>
<comment type="caution">
    <text evidence="1">The sequence shown here is derived from an EMBL/GenBank/DDBJ whole genome shotgun (WGS) entry which is preliminary data.</text>
</comment>